<organism evidence="1">
    <name type="scientific">Phaeomonas parva</name>
    <dbReference type="NCBI Taxonomy" id="124430"/>
    <lineage>
        <taxon>Eukaryota</taxon>
        <taxon>Sar</taxon>
        <taxon>Stramenopiles</taxon>
        <taxon>Ochrophyta</taxon>
        <taxon>Pinguiophyceae</taxon>
        <taxon>Pinguiochrysidales</taxon>
        <taxon>Pinguiochrysidaceae</taxon>
        <taxon>Phaeomonas</taxon>
    </lineage>
</organism>
<dbReference type="SUPFAM" id="SSF53335">
    <property type="entry name" value="S-adenosyl-L-methionine-dependent methyltransferases"/>
    <property type="match status" value="1"/>
</dbReference>
<sequence length="284" mass="30988">MATVAEDWEDNFDAGLFLNEDYDREPIVLGGELEDGTPLREIRQDLYLSNAASTDWDLTGQVVWPVSIFLSYYIARNLELFAGRRVAELGAGCGLSGLVASQFAAGTCLTDGVDVVVRLLERNAALQKESGTLARPSGPDAEISVAQLLWGSETSLEAFLETFGVPEVLIGADVVCWPQYVKPLVQTTKRLMQLRHAADPEGPPLVLHLGYVVRALNNHRLFVNACSEAGLRVAEVPDTAFVPHPRPEHVASNNELQLLTVTFDAAHPRAHEPVVFDEDSASLE</sequence>
<name>A0A7S1XTL8_9STRA</name>
<dbReference type="AlphaFoldDB" id="A0A7S1XTL8"/>
<dbReference type="Gene3D" id="3.40.50.150">
    <property type="entry name" value="Vaccinia Virus protein VP39"/>
    <property type="match status" value="1"/>
</dbReference>
<gene>
    <name evidence="1" type="ORF">PPAR1163_LOCUS15626</name>
</gene>
<evidence type="ECO:0008006" key="2">
    <source>
        <dbReference type="Google" id="ProtNLM"/>
    </source>
</evidence>
<accession>A0A7S1XTL8</accession>
<dbReference type="PANTHER" id="PTHR14614:SF157">
    <property type="entry name" value="METHYLTRANSFERASE TYPE 12 DOMAIN-CONTAINING PROTEIN"/>
    <property type="match status" value="1"/>
</dbReference>
<proteinExistence type="predicted"/>
<protein>
    <recommendedName>
        <fullName evidence="2">Calmodulin-lysine N-methyltransferase</fullName>
    </recommendedName>
</protein>
<dbReference type="EMBL" id="HBGJ01024423">
    <property type="protein sequence ID" value="CAD9257255.1"/>
    <property type="molecule type" value="Transcribed_RNA"/>
</dbReference>
<reference evidence="1" key="1">
    <citation type="submission" date="2021-01" db="EMBL/GenBank/DDBJ databases">
        <authorList>
            <person name="Corre E."/>
            <person name="Pelletier E."/>
            <person name="Niang G."/>
            <person name="Scheremetjew M."/>
            <person name="Finn R."/>
            <person name="Kale V."/>
            <person name="Holt S."/>
            <person name="Cochrane G."/>
            <person name="Meng A."/>
            <person name="Brown T."/>
            <person name="Cohen L."/>
        </authorList>
    </citation>
    <scope>NUCLEOTIDE SEQUENCE</scope>
    <source>
        <strain evidence="1">CCMP2877</strain>
    </source>
</reference>
<evidence type="ECO:0000313" key="1">
    <source>
        <dbReference type="EMBL" id="CAD9257255.1"/>
    </source>
</evidence>
<dbReference type="Pfam" id="PF10294">
    <property type="entry name" value="Methyltransf_16"/>
    <property type="match status" value="1"/>
</dbReference>
<dbReference type="InterPro" id="IPR029063">
    <property type="entry name" value="SAM-dependent_MTases_sf"/>
</dbReference>
<dbReference type="InterPro" id="IPR019410">
    <property type="entry name" value="Methyltransf_16"/>
</dbReference>
<dbReference type="PANTHER" id="PTHR14614">
    <property type="entry name" value="HEPATOCELLULAR CARCINOMA-ASSOCIATED ANTIGEN"/>
    <property type="match status" value="1"/>
</dbReference>